<dbReference type="RefSeq" id="WP_064438683.1">
    <property type="nucleotide sequence ID" value="NZ_BDDI01000001.1"/>
</dbReference>
<evidence type="ECO:0000313" key="3">
    <source>
        <dbReference type="Proteomes" id="UP000567922"/>
    </source>
</evidence>
<comment type="caution">
    <text evidence="2">The sequence shown here is derived from an EMBL/GenBank/DDBJ whole genome shotgun (WGS) entry which is preliminary data.</text>
</comment>
<evidence type="ECO:0008006" key="4">
    <source>
        <dbReference type="Google" id="ProtNLM"/>
    </source>
</evidence>
<gene>
    <name evidence="2" type="ORF">FHU29_004029</name>
</gene>
<accession>A0A839RUR2</accession>
<keyword evidence="1" id="KW-0812">Transmembrane</keyword>
<dbReference type="InterPro" id="IPR021414">
    <property type="entry name" value="DUF3054"/>
</dbReference>
<dbReference type="AlphaFoldDB" id="A0A839RUR2"/>
<dbReference type="Proteomes" id="UP000567922">
    <property type="component" value="Unassembled WGS sequence"/>
</dbReference>
<organism evidence="2 3">
    <name type="scientific">Hoyosella altamirensis</name>
    <dbReference type="NCBI Taxonomy" id="616997"/>
    <lineage>
        <taxon>Bacteria</taxon>
        <taxon>Bacillati</taxon>
        <taxon>Actinomycetota</taxon>
        <taxon>Actinomycetes</taxon>
        <taxon>Mycobacteriales</taxon>
        <taxon>Hoyosellaceae</taxon>
        <taxon>Hoyosella</taxon>
    </lineage>
</organism>
<feature type="transmembrane region" description="Helical" evidence="1">
    <location>
        <begin position="7"/>
        <end position="26"/>
    </location>
</feature>
<keyword evidence="1" id="KW-1133">Transmembrane helix</keyword>
<keyword evidence="1" id="KW-0472">Membrane</keyword>
<reference evidence="2 3" key="1">
    <citation type="submission" date="2020-08" db="EMBL/GenBank/DDBJ databases">
        <title>Sequencing the genomes of 1000 actinobacteria strains.</title>
        <authorList>
            <person name="Klenk H.-P."/>
        </authorList>
    </citation>
    <scope>NUCLEOTIDE SEQUENCE [LARGE SCALE GENOMIC DNA]</scope>
    <source>
        <strain evidence="2 3">DSM 45258</strain>
    </source>
</reference>
<feature type="transmembrane region" description="Helical" evidence="1">
    <location>
        <begin position="38"/>
        <end position="57"/>
    </location>
</feature>
<evidence type="ECO:0000256" key="1">
    <source>
        <dbReference type="SAM" id="Phobius"/>
    </source>
</evidence>
<feature type="transmembrane region" description="Helical" evidence="1">
    <location>
        <begin position="98"/>
        <end position="119"/>
    </location>
</feature>
<keyword evidence="3" id="KW-1185">Reference proteome</keyword>
<feature type="transmembrane region" description="Helical" evidence="1">
    <location>
        <begin position="69"/>
        <end position="92"/>
    </location>
</feature>
<dbReference type="EMBL" id="JACHWS010000004">
    <property type="protein sequence ID" value="MBB3039541.1"/>
    <property type="molecule type" value="Genomic_DNA"/>
</dbReference>
<dbReference type="Pfam" id="PF11255">
    <property type="entry name" value="DUF3054"/>
    <property type="match status" value="1"/>
</dbReference>
<evidence type="ECO:0000313" key="2">
    <source>
        <dbReference type="EMBL" id="MBB3039541.1"/>
    </source>
</evidence>
<proteinExistence type="predicted"/>
<sequence length="135" mass="13945">MQTKSPARVVTIAVIVDVIAVVAFAIAGRLHHEEAANFAGVVSTALPFLVGLAAGWITVLKALENAHPLAVLPTGVALWAWTMVGGVIIRLLSGEGAALAFVLTATLVTGALLVGWRGIAQLVLYVRRRASSAAV</sequence>
<protein>
    <recommendedName>
        <fullName evidence="4">DUF3054 domain-containing protein</fullName>
    </recommendedName>
</protein>
<name>A0A839RUR2_9ACTN</name>